<evidence type="ECO:0000313" key="1">
    <source>
        <dbReference type="Proteomes" id="UP000887579"/>
    </source>
</evidence>
<dbReference type="Proteomes" id="UP000887579">
    <property type="component" value="Unplaced"/>
</dbReference>
<dbReference type="WBParaSite" id="ES5_v2.g24624.t1">
    <property type="protein sequence ID" value="ES5_v2.g24624.t1"/>
    <property type="gene ID" value="ES5_v2.g24624"/>
</dbReference>
<organism evidence="1 2">
    <name type="scientific">Panagrolaimus sp. ES5</name>
    <dbReference type="NCBI Taxonomy" id="591445"/>
    <lineage>
        <taxon>Eukaryota</taxon>
        <taxon>Metazoa</taxon>
        <taxon>Ecdysozoa</taxon>
        <taxon>Nematoda</taxon>
        <taxon>Chromadorea</taxon>
        <taxon>Rhabditida</taxon>
        <taxon>Tylenchina</taxon>
        <taxon>Panagrolaimomorpha</taxon>
        <taxon>Panagrolaimoidea</taxon>
        <taxon>Panagrolaimidae</taxon>
        <taxon>Panagrolaimus</taxon>
    </lineage>
</organism>
<evidence type="ECO:0000313" key="2">
    <source>
        <dbReference type="WBParaSite" id="ES5_v2.g24624.t1"/>
    </source>
</evidence>
<name>A0AC34G572_9BILA</name>
<reference evidence="2" key="1">
    <citation type="submission" date="2022-11" db="UniProtKB">
        <authorList>
            <consortium name="WormBaseParasite"/>
        </authorList>
    </citation>
    <scope>IDENTIFICATION</scope>
</reference>
<proteinExistence type="predicted"/>
<sequence length="289" mass="32803">MAKRTKKLKKKLKSKKKVAVQMHDKNCKLCLNYSCLTEKVVSEVLEKRLQKEAVKDPEYKISTNAIKLNVVETTATSRRASLRPRKEVLQETEEVVEAGEDEKRIVVSEVLEKRLQKEAVKDPEYKISTNAIKLNVVETTANSRRASLRPRKEVLQETEEVVEAGEEERKGIEIKEEAPSTIIEIPCPLSNSDAKQSSSSISDYDATGLHYFLQRKPKGVKPKLEFIKPKIPLILNYNKKCYSIKSEPSSFFSSQLFHAPSPSTPEEASPSPINKYSYLLKDVKHEVVT</sequence>
<protein>
    <submittedName>
        <fullName evidence="2">Uncharacterized protein</fullName>
    </submittedName>
</protein>
<accession>A0AC34G572</accession>